<dbReference type="EMBL" id="JBHTAR010000011">
    <property type="protein sequence ID" value="MFC7199776.1"/>
    <property type="molecule type" value="Genomic_DNA"/>
</dbReference>
<gene>
    <name evidence="1" type="ORF">ACFQJ9_10215</name>
</gene>
<evidence type="ECO:0000313" key="2">
    <source>
        <dbReference type="Proteomes" id="UP001596447"/>
    </source>
</evidence>
<dbReference type="RefSeq" id="WP_279529700.1">
    <property type="nucleotide sequence ID" value="NZ_CP122312.1"/>
</dbReference>
<organism evidence="1 2">
    <name type="scientific">Halospeciosus flavus</name>
    <dbReference type="NCBI Taxonomy" id="3032283"/>
    <lineage>
        <taxon>Archaea</taxon>
        <taxon>Methanobacteriati</taxon>
        <taxon>Methanobacteriota</taxon>
        <taxon>Stenosarchaea group</taxon>
        <taxon>Halobacteria</taxon>
        <taxon>Halobacteriales</taxon>
        <taxon>Halobacteriaceae</taxon>
        <taxon>Halospeciosus</taxon>
    </lineage>
</organism>
<dbReference type="AlphaFoldDB" id="A0ABD5Z3K3"/>
<sequence>MGRGPTVERILDAFGPLFDGDLPTDVYIHGPPWVGEIDAALRDVHARVFDDYDGEKVPLVFVQS</sequence>
<reference evidence="1 2" key="1">
    <citation type="journal article" date="2019" name="Int. J. Syst. Evol. Microbiol.">
        <title>The Global Catalogue of Microorganisms (GCM) 10K type strain sequencing project: providing services to taxonomists for standard genome sequencing and annotation.</title>
        <authorList>
            <consortium name="The Broad Institute Genomics Platform"/>
            <consortium name="The Broad Institute Genome Sequencing Center for Infectious Disease"/>
            <person name="Wu L."/>
            <person name="Ma J."/>
        </authorList>
    </citation>
    <scope>NUCLEOTIDE SEQUENCE [LARGE SCALE GENOMIC DNA]</scope>
    <source>
        <strain evidence="1 2">XZGYJ-43</strain>
    </source>
</reference>
<dbReference type="Proteomes" id="UP001596447">
    <property type="component" value="Unassembled WGS sequence"/>
</dbReference>
<protein>
    <submittedName>
        <fullName evidence="1">Uncharacterized protein</fullName>
    </submittedName>
</protein>
<comment type="caution">
    <text evidence="1">The sequence shown here is derived from an EMBL/GenBank/DDBJ whole genome shotgun (WGS) entry which is preliminary data.</text>
</comment>
<accession>A0ABD5Z3K3</accession>
<keyword evidence="2" id="KW-1185">Reference proteome</keyword>
<proteinExistence type="predicted"/>
<evidence type="ECO:0000313" key="1">
    <source>
        <dbReference type="EMBL" id="MFC7199776.1"/>
    </source>
</evidence>
<name>A0ABD5Z3K3_9EURY</name>